<proteinExistence type="inferred from homology"/>
<dbReference type="Pfam" id="PF13641">
    <property type="entry name" value="Glyco_tranf_2_3"/>
    <property type="match status" value="1"/>
</dbReference>
<evidence type="ECO:0000313" key="5">
    <source>
        <dbReference type="EMBL" id="MBC8594678.1"/>
    </source>
</evidence>
<dbReference type="Proteomes" id="UP000651085">
    <property type="component" value="Unassembled WGS sequence"/>
</dbReference>
<name>A0A926F2V0_9BACT</name>
<comment type="similarity">
    <text evidence="1">Belongs to the glycosyltransferase 2 family.</text>
</comment>
<reference evidence="5" key="1">
    <citation type="submission" date="2020-08" db="EMBL/GenBank/DDBJ databases">
        <title>Genome public.</title>
        <authorList>
            <person name="Liu C."/>
            <person name="Sun Q."/>
        </authorList>
    </citation>
    <scope>NUCLEOTIDE SEQUENCE</scope>
    <source>
        <strain evidence="5">N12</strain>
    </source>
</reference>
<keyword evidence="6" id="KW-1185">Reference proteome</keyword>
<keyword evidence="2" id="KW-0328">Glycosyltransferase</keyword>
<keyword evidence="4" id="KW-1133">Transmembrane helix</keyword>
<evidence type="ECO:0000256" key="4">
    <source>
        <dbReference type="SAM" id="Phobius"/>
    </source>
</evidence>
<keyword evidence="3" id="KW-0808">Transferase</keyword>
<comment type="caution">
    <text evidence="5">The sequence shown here is derived from an EMBL/GenBank/DDBJ whole genome shotgun (WGS) entry which is preliminary data.</text>
</comment>
<feature type="transmembrane region" description="Helical" evidence="4">
    <location>
        <begin position="6"/>
        <end position="31"/>
    </location>
</feature>
<dbReference type="PANTHER" id="PTHR43630">
    <property type="entry name" value="POLY-BETA-1,6-N-ACETYL-D-GLUCOSAMINE SYNTHASE"/>
    <property type="match status" value="1"/>
</dbReference>
<dbReference type="InterPro" id="IPR029044">
    <property type="entry name" value="Nucleotide-diphossugar_trans"/>
</dbReference>
<dbReference type="EMBL" id="JACRTF010000001">
    <property type="protein sequence ID" value="MBC8594678.1"/>
    <property type="molecule type" value="Genomic_DNA"/>
</dbReference>
<evidence type="ECO:0000313" key="6">
    <source>
        <dbReference type="Proteomes" id="UP000651085"/>
    </source>
</evidence>
<feature type="transmembrane region" description="Helical" evidence="4">
    <location>
        <begin position="324"/>
        <end position="344"/>
    </location>
</feature>
<dbReference type="GO" id="GO:0016757">
    <property type="term" value="F:glycosyltransferase activity"/>
    <property type="evidence" value="ECO:0007669"/>
    <property type="project" value="UniProtKB-KW"/>
</dbReference>
<dbReference type="CDD" id="cd06423">
    <property type="entry name" value="CESA_like"/>
    <property type="match status" value="1"/>
</dbReference>
<gene>
    <name evidence="5" type="ORF">H8744_15820</name>
</gene>
<keyword evidence="4" id="KW-0812">Transmembrane</keyword>
<organism evidence="5 6">
    <name type="scientific">Jilunia laotingensis</name>
    <dbReference type="NCBI Taxonomy" id="2763675"/>
    <lineage>
        <taxon>Bacteria</taxon>
        <taxon>Pseudomonadati</taxon>
        <taxon>Bacteroidota</taxon>
        <taxon>Bacteroidia</taxon>
        <taxon>Bacteroidales</taxon>
        <taxon>Bacteroidaceae</taxon>
        <taxon>Jilunia</taxon>
    </lineage>
</organism>
<feature type="transmembrane region" description="Helical" evidence="4">
    <location>
        <begin position="299"/>
        <end position="318"/>
    </location>
</feature>
<accession>A0A926F2V0</accession>
<dbReference type="SUPFAM" id="SSF53448">
    <property type="entry name" value="Nucleotide-diphospho-sugar transferases"/>
    <property type="match status" value="1"/>
</dbReference>
<dbReference type="Gene3D" id="3.90.550.10">
    <property type="entry name" value="Spore Coat Polysaccharide Biosynthesis Protein SpsA, Chain A"/>
    <property type="match status" value="1"/>
</dbReference>
<evidence type="ECO:0000256" key="2">
    <source>
        <dbReference type="ARBA" id="ARBA00022676"/>
    </source>
</evidence>
<dbReference type="PANTHER" id="PTHR43630:SF1">
    <property type="entry name" value="POLY-BETA-1,6-N-ACETYL-D-GLUCOSAMINE SYNTHASE"/>
    <property type="match status" value="1"/>
</dbReference>
<protein>
    <submittedName>
        <fullName evidence="5">Glycosyltransferase</fullName>
    </submittedName>
</protein>
<evidence type="ECO:0000256" key="1">
    <source>
        <dbReference type="ARBA" id="ARBA00006739"/>
    </source>
</evidence>
<sequence>MIIIDWILYISLASCVAYLLFYAIASCFYHLPHFPKALMNRRFAVLFPAYKEDRIIIKSVQRFLEQEYPKELFDIIVISDQMLPETNETLEQLPIRLLKADYTDSSKAKALNLAVDAMEKEAYEIIVIMDADNVTTPYFLTEVNRSFDSGLQAVQARRTGKNLNTDIAILDSVSEEINNSIFRSGHNAIGLSASLSGSGMAFDADWFKQNVRSLKTAGEDKELETLLLKQRIHTGYLQYLPVYDEKTQKADAIKHQRKRWIAAQFDALSSVLPDFPKALLRGNIDYCDKILQWMLPPRLLQLAGVFMITLIVAIISPWDAAIKWYVLSGAQIAAMLLAIPRTLFNKRLLKAVMQLPLLAFAMAGNLFKLKGVNKKFIHTEHGSD</sequence>
<dbReference type="AlphaFoldDB" id="A0A926F2V0"/>
<evidence type="ECO:0000256" key="3">
    <source>
        <dbReference type="ARBA" id="ARBA00022679"/>
    </source>
</evidence>
<keyword evidence="4" id="KW-0472">Membrane</keyword>